<dbReference type="Pfam" id="PF05015">
    <property type="entry name" value="HigB-like_toxin"/>
    <property type="match status" value="1"/>
</dbReference>
<reference evidence="1 2" key="1">
    <citation type="submission" date="2013-10" db="EMBL/GenBank/DDBJ databases">
        <title>Whole Genome Shotgun Sequence of Photorhabdus temperata J3.</title>
        <authorList>
            <person name="Park G.-S."/>
            <person name="Hong S.-J."/>
            <person name="Shin J.-H."/>
        </authorList>
    </citation>
    <scope>NUCLEOTIDE SEQUENCE [LARGE SCALE GENOMIC DNA]</scope>
    <source>
        <strain evidence="1 2">J3</strain>
    </source>
</reference>
<evidence type="ECO:0000313" key="1">
    <source>
        <dbReference type="EMBL" id="ERT10367.1"/>
    </source>
</evidence>
<name>U7QSW2_PHOTE</name>
<protein>
    <submittedName>
        <fullName evidence="1">Uncharacterized protein</fullName>
    </submittedName>
</protein>
<dbReference type="InterPro" id="IPR007711">
    <property type="entry name" value="HigB-1"/>
</dbReference>
<dbReference type="PATRIC" id="fig|1389415.4.peg.5018"/>
<sequence length="102" mass="11662">MTCKSVAYCAATEYDNRTEQHHSAADMIKSFKHKGLKKFFETGSTAGINTMQAPKIATRLEVLNRAVKIEDVDIPGFFFTPTCRKPEWCVVYYCDRELANYL</sequence>
<keyword evidence="2" id="KW-1185">Reference proteome</keyword>
<proteinExistence type="predicted"/>
<evidence type="ECO:0000313" key="2">
    <source>
        <dbReference type="Proteomes" id="UP000017133"/>
    </source>
</evidence>
<dbReference type="EMBL" id="AXDT01000360">
    <property type="protein sequence ID" value="ERT10367.1"/>
    <property type="molecule type" value="Genomic_DNA"/>
</dbReference>
<gene>
    <name evidence="1" type="ORF">O185_25275</name>
</gene>
<accession>U7QSW2</accession>
<dbReference type="Proteomes" id="UP000017133">
    <property type="component" value="Unassembled WGS sequence"/>
</dbReference>
<comment type="caution">
    <text evidence="1">The sequence shown here is derived from an EMBL/GenBank/DDBJ whole genome shotgun (WGS) entry which is preliminary data.</text>
</comment>
<organism evidence="1 2">
    <name type="scientific">Photorhabdus temperata J3</name>
    <dbReference type="NCBI Taxonomy" id="1389415"/>
    <lineage>
        <taxon>Bacteria</taxon>
        <taxon>Pseudomonadati</taxon>
        <taxon>Pseudomonadota</taxon>
        <taxon>Gammaproteobacteria</taxon>
        <taxon>Enterobacterales</taxon>
        <taxon>Morganellaceae</taxon>
        <taxon>Photorhabdus</taxon>
    </lineage>
</organism>
<dbReference type="AlphaFoldDB" id="U7QSW2"/>
<dbReference type="InterPro" id="IPR035093">
    <property type="entry name" value="RelE/ParE_toxin_dom_sf"/>
</dbReference>
<dbReference type="Gene3D" id="3.30.2310.20">
    <property type="entry name" value="RelE-like"/>
    <property type="match status" value="1"/>
</dbReference>